<dbReference type="KEGG" id="dpd:Deipe_4431"/>
<feature type="domain" description="Resolvase/invertase-type recombinase catalytic" evidence="3">
    <location>
        <begin position="33"/>
        <end position="170"/>
    </location>
</feature>
<name>L0A9M6_DEIPD</name>
<evidence type="ECO:0000256" key="2">
    <source>
        <dbReference type="ARBA" id="ARBA00023172"/>
    </source>
</evidence>
<evidence type="ECO:0000313" key="4">
    <source>
        <dbReference type="EMBL" id="AFZ69760.1"/>
    </source>
</evidence>
<evidence type="ECO:0000313" key="5">
    <source>
        <dbReference type="Proteomes" id="UP000010467"/>
    </source>
</evidence>
<dbReference type="SUPFAM" id="SSF53041">
    <property type="entry name" value="Resolvase-like"/>
    <property type="match status" value="1"/>
</dbReference>
<dbReference type="InterPro" id="IPR006119">
    <property type="entry name" value="Resolv_N"/>
</dbReference>
<dbReference type="PANTHER" id="PTHR30461">
    <property type="entry name" value="DNA-INVERTASE FROM LAMBDOID PROPHAGE"/>
    <property type="match status" value="1"/>
</dbReference>
<dbReference type="InterPro" id="IPR011109">
    <property type="entry name" value="DNA_bind_recombinase_dom"/>
</dbReference>
<dbReference type="PANTHER" id="PTHR30461:SF2">
    <property type="entry name" value="SERINE RECOMBINASE PINE-RELATED"/>
    <property type="match status" value="1"/>
</dbReference>
<dbReference type="Pfam" id="PF07508">
    <property type="entry name" value="Recombinase"/>
    <property type="match status" value="1"/>
</dbReference>
<evidence type="ECO:0000259" key="3">
    <source>
        <dbReference type="PROSITE" id="PS51736"/>
    </source>
</evidence>
<keyword evidence="1" id="KW-0238">DNA-binding</keyword>
<dbReference type="PROSITE" id="PS51736">
    <property type="entry name" value="RECOMBINASES_3"/>
    <property type="match status" value="1"/>
</dbReference>
<evidence type="ECO:0000256" key="1">
    <source>
        <dbReference type="ARBA" id="ARBA00023125"/>
    </source>
</evidence>
<proteinExistence type="predicted"/>
<dbReference type="Proteomes" id="UP000010467">
    <property type="component" value="Plasmid pDEIPE02"/>
</dbReference>
<dbReference type="CDD" id="cd00338">
    <property type="entry name" value="Ser_Recombinase"/>
    <property type="match status" value="1"/>
</dbReference>
<keyword evidence="5" id="KW-1185">Reference proteome</keyword>
<reference evidence="5" key="1">
    <citation type="submission" date="2012-03" db="EMBL/GenBank/DDBJ databases">
        <title>Complete sequence of plasmid 2 of Deinococcus peraridilitoris DSM 19664.</title>
        <authorList>
            <person name="Lucas S."/>
            <person name="Copeland A."/>
            <person name="Lapidus A."/>
            <person name="Glavina del Rio T."/>
            <person name="Dalin E."/>
            <person name="Tice H."/>
            <person name="Bruce D."/>
            <person name="Goodwin L."/>
            <person name="Pitluck S."/>
            <person name="Peters L."/>
            <person name="Mikhailova N."/>
            <person name="Lu M."/>
            <person name="Kyrpides N."/>
            <person name="Mavromatis K."/>
            <person name="Ivanova N."/>
            <person name="Brettin T."/>
            <person name="Detter J.C."/>
            <person name="Han C."/>
            <person name="Larimer F."/>
            <person name="Land M."/>
            <person name="Hauser L."/>
            <person name="Markowitz V."/>
            <person name="Cheng J.-F."/>
            <person name="Hugenholtz P."/>
            <person name="Woyke T."/>
            <person name="Wu D."/>
            <person name="Pukall R."/>
            <person name="Steenblock K."/>
            <person name="Brambilla E."/>
            <person name="Klenk H.-P."/>
            <person name="Eisen J.A."/>
        </authorList>
    </citation>
    <scope>NUCLEOTIDE SEQUENCE [LARGE SCALE GENOMIC DNA]</scope>
    <source>
        <strain evidence="5">DSM 19664 / LMG 22246 / CIP 109416 / KR-200</strain>
        <plasmid evidence="5">Plasmid pDEIPE02</plasmid>
    </source>
</reference>
<sequence length="256" mass="28541">MSSFTPVVKIHERTIKNLYNPSMPTRRLTPGTPVITYIRVSDQKQGRSGLGLEAQHAAVQSFVRSYGLTVLDEYREIETGTNKRTRPQLQKALERTRQEGAVLLIAKLDRLARNVHFVSGLMESRVPFVAVDMPDVDDLTIHILAAVAEQEAKMISRRTKDALNAAKARGTRLGTPQNLTLEARRAGAQVRRQDAIAAYARVAGYIALMRRGGETLRGIARILNDEGHRTRQGKLWSAVQVRNVLLRSAPSTLDIR</sequence>
<dbReference type="PATRIC" id="fig|937777.3.peg.4466"/>
<dbReference type="InterPro" id="IPR050639">
    <property type="entry name" value="SSR_resolvase"/>
</dbReference>
<organism evidence="4 5">
    <name type="scientific">Deinococcus peraridilitoris (strain DSM 19664 / LMG 22246 / CIP 109416 / KR-200)</name>
    <dbReference type="NCBI Taxonomy" id="937777"/>
    <lineage>
        <taxon>Bacteria</taxon>
        <taxon>Thermotogati</taxon>
        <taxon>Deinococcota</taxon>
        <taxon>Deinococci</taxon>
        <taxon>Deinococcales</taxon>
        <taxon>Deinococcaceae</taxon>
        <taxon>Deinococcus</taxon>
    </lineage>
</organism>
<dbReference type="EMBL" id="CP003384">
    <property type="protein sequence ID" value="AFZ69760.1"/>
    <property type="molecule type" value="Genomic_DNA"/>
</dbReference>
<keyword evidence="4" id="KW-0614">Plasmid</keyword>
<protein>
    <submittedName>
        <fullName evidence="4">Site-specific recombinase, DNA invertase Pin</fullName>
    </submittedName>
</protein>
<accession>L0A9M6</accession>
<dbReference type="Gene3D" id="3.40.50.1390">
    <property type="entry name" value="Resolvase, N-terminal catalytic domain"/>
    <property type="match status" value="1"/>
</dbReference>
<dbReference type="Pfam" id="PF00239">
    <property type="entry name" value="Resolvase"/>
    <property type="match status" value="1"/>
</dbReference>
<dbReference type="InterPro" id="IPR036162">
    <property type="entry name" value="Resolvase-like_N_sf"/>
</dbReference>
<dbReference type="HOGENOM" id="CLU_010686_0_1_0"/>
<dbReference type="GO" id="GO:0000150">
    <property type="term" value="F:DNA strand exchange activity"/>
    <property type="evidence" value="ECO:0007669"/>
    <property type="project" value="InterPro"/>
</dbReference>
<dbReference type="GO" id="GO:0003677">
    <property type="term" value="F:DNA binding"/>
    <property type="evidence" value="ECO:0007669"/>
    <property type="project" value="UniProtKB-KW"/>
</dbReference>
<geneLocation type="plasmid" evidence="4 5">
    <name>pDEIPE02</name>
</geneLocation>
<gene>
    <name evidence="4" type="ordered locus">Deipe_4431</name>
</gene>
<dbReference type="SMART" id="SM00857">
    <property type="entry name" value="Resolvase"/>
    <property type="match status" value="1"/>
</dbReference>
<keyword evidence="2" id="KW-0233">DNA recombination</keyword>
<dbReference type="AlphaFoldDB" id="L0A9M6"/>